<dbReference type="InterPro" id="IPR050194">
    <property type="entry name" value="Glycosyltransferase_grp1"/>
</dbReference>
<dbReference type="SUPFAM" id="SSF53756">
    <property type="entry name" value="UDP-Glycosyltransferase/glycogen phosphorylase"/>
    <property type="match status" value="1"/>
</dbReference>
<dbReference type="Gene3D" id="3.40.50.2000">
    <property type="entry name" value="Glycogen Phosphorylase B"/>
    <property type="match status" value="1"/>
</dbReference>
<dbReference type="PANTHER" id="PTHR45947">
    <property type="entry name" value="SULFOQUINOVOSYL TRANSFERASE SQD2"/>
    <property type="match status" value="1"/>
</dbReference>
<reference evidence="1 2" key="1">
    <citation type="submission" date="2022-04" db="EMBL/GenBank/DDBJ databases">
        <title>Hymenobacter sp. isolated from the air.</title>
        <authorList>
            <person name="Won M."/>
            <person name="Lee C.-M."/>
            <person name="Woen H.-Y."/>
            <person name="Kwon S.-W."/>
        </authorList>
    </citation>
    <scope>NUCLEOTIDE SEQUENCE [LARGE SCALE GENOMIC DNA]</scope>
    <source>
        <strain evidence="2">5413 J-13</strain>
    </source>
</reference>
<evidence type="ECO:0000313" key="1">
    <source>
        <dbReference type="EMBL" id="UOR04479.1"/>
    </source>
</evidence>
<dbReference type="GO" id="GO:0016757">
    <property type="term" value="F:glycosyltransferase activity"/>
    <property type="evidence" value="ECO:0007669"/>
    <property type="project" value="TreeGrafter"/>
</dbReference>
<sequence>MKDKKTKLLIVGATQGGYGGIEAFMIAMAEAAAAWPEFDVRLCFKIVKGATFKDDLRALAENVCSQVYYVERGSKELGALVSWADVLHVQNMPPDIVLPAKLLGKKIFLTVHNRRIPTASLHNAIWAFTIKLAKQRWYNSNFVWGTWEPNTKSANSACVPTVCRLPHLQYPINQRRGFLFVGRWINHKGLEEILHAYAQCNFDPAEWPLTILGDGPLKPTVLALQQELNLPQIHMPGFVDDNSKQHYLASARWLLAPARTQEDMGLTPIEARSVGVPAIVTRDGGLPESGGPAALLAEPGDIAGLADCMRQAAAMTITEYTERSMLSLDSLANYLKPMEFYRNAFRN</sequence>
<dbReference type="RefSeq" id="WP_245092127.1">
    <property type="nucleotide sequence ID" value="NZ_CP095053.1"/>
</dbReference>
<gene>
    <name evidence="1" type="ORF">MUN82_16220</name>
</gene>
<dbReference type="PANTHER" id="PTHR45947:SF3">
    <property type="entry name" value="SULFOQUINOVOSYL TRANSFERASE SQD2"/>
    <property type="match status" value="1"/>
</dbReference>
<organism evidence="1 2">
    <name type="scientific">Hymenobacter aerilatus</name>
    <dbReference type="NCBI Taxonomy" id="2932251"/>
    <lineage>
        <taxon>Bacteria</taxon>
        <taxon>Pseudomonadati</taxon>
        <taxon>Bacteroidota</taxon>
        <taxon>Cytophagia</taxon>
        <taxon>Cytophagales</taxon>
        <taxon>Hymenobacteraceae</taxon>
        <taxon>Hymenobacter</taxon>
    </lineage>
</organism>
<dbReference type="CDD" id="cd03801">
    <property type="entry name" value="GT4_PimA-like"/>
    <property type="match status" value="1"/>
</dbReference>
<dbReference type="AlphaFoldDB" id="A0A8T9SXH1"/>
<keyword evidence="2" id="KW-1185">Reference proteome</keyword>
<accession>A0A8T9SXH1</accession>
<proteinExistence type="predicted"/>
<dbReference type="Proteomes" id="UP000829925">
    <property type="component" value="Chromosome"/>
</dbReference>
<protein>
    <submittedName>
        <fullName evidence="1">Glycosyltransferase</fullName>
    </submittedName>
</protein>
<evidence type="ECO:0000313" key="2">
    <source>
        <dbReference type="Proteomes" id="UP000829925"/>
    </source>
</evidence>
<dbReference type="KEGG" id="haei:MUN82_16220"/>
<dbReference type="Pfam" id="PF13692">
    <property type="entry name" value="Glyco_trans_1_4"/>
    <property type="match status" value="1"/>
</dbReference>
<dbReference type="EMBL" id="CP095053">
    <property type="protein sequence ID" value="UOR04479.1"/>
    <property type="molecule type" value="Genomic_DNA"/>
</dbReference>
<name>A0A8T9SXH1_9BACT</name>